<gene>
    <name evidence="1" type="ORF">CLEI1391_LOCUS18686</name>
</gene>
<reference evidence="1" key="1">
    <citation type="submission" date="2021-01" db="EMBL/GenBank/DDBJ databases">
        <authorList>
            <person name="Corre E."/>
            <person name="Pelletier E."/>
            <person name="Niang G."/>
            <person name="Scheremetjew M."/>
            <person name="Finn R."/>
            <person name="Kale V."/>
            <person name="Holt S."/>
            <person name="Cochrane G."/>
            <person name="Meng A."/>
            <person name="Brown T."/>
            <person name="Cohen L."/>
        </authorList>
    </citation>
    <scope>NUCLEOTIDE SEQUENCE</scope>
    <source>
        <strain evidence="1">SAG 11-49</strain>
    </source>
</reference>
<name>A0A7S0S373_9CHLO</name>
<protein>
    <submittedName>
        <fullName evidence="1">Uncharacterized protein</fullName>
    </submittedName>
</protein>
<organism evidence="1">
    <name type="scientific">Chlamydomonas leiostraca</name>
    <dbReference type="NCBI Taxonomy" id="1034604"/>
    <lineage>
        <taxon>Eukaryota</taxon>
        <taxon>Viridiplantae</taxon>
        <taxon>Chlorophyta</taxon>
        <taxon>core chlorophytes</taxon>
        <taxon>Chlorophyceae</taxon>
        <taxon>CS clade</taxon>
        <taxon>Chlamydomonadales</taxon>
        <taxon>Chlamydomonadaceae</taxon>
        <taxon>Chlamydomonas</taxon>
    </lineage>
</organism>
<evidence type="ECO:0000313" key="1">
    <source>
        <dbReference type="EMBL" id="CAD8694503.1"/>
    </source>
</evidence>
<sequence>MFAMHVVVVGADSGTPTGTGAAGSAHGRGVQLDQAQLQLPQSGNIPPIQAQKQQQLQQLQQKLQAANAAKRAGYVQAHAGRVGPTSLPTMSPANQPAQILTLADVMAGSASSVCDMEDEASSEDAWLWNMMRHSSTCGTSSHHGQSCSGASCATTDAREGMPLEYLVMPGSGDCGQMGEGEVCSDNFRCR</sequence>
<dbReference type="EMBL" id="HBFB01033314">
    <property type="protein sequence ID" value="CAD8694503.1"/>
    <property type="molecule type" value="Transcribed_RNA"/>
</dbReference>
<dbReference type="AlphaFoldDB" id="A0A7S0S373"/>
<accession>A0A7S0S373</accession>
<proteinExistence type="predicted"/>